<keyword evidence="3" id="KW-1185">Reference proteome</keyword>
<evidence type="ECO:0000313" key="2">
    <source>
        <dbReference type="EMBL" id="VVD04453.1"/>
    </source>
</evidence>
<gene>
    <name evidence="2" type="ORF">LSINAPIS_LOCUS14203</name>
</gene>
<accession>A0A5E4R3A1</accession>
<dbReference type="Proteomes" id="UP000324832">
    <property type="component" value="Unassembled WGS sequence"/>
</dbReference>
<reference evidence="2 3" key="1">
    <citation type="submission" date="2017-07" db="EMBL/GenBank/DDBJ databases">
        <authorList>
            <person name="Talla V."/>
            <person name="Backstrom N."/>
        </authorList>
    </citation>
    <scope>NUCLEOTIDE SEQUENCE [LARGE SCALE GENOMIC DNA]</scope>
</reference>
<dbReference type="AlphaFoldDB" id="A0A5E4R3A1"/>
<organism evidence="2 3">
    <name type="scientific">Leptidea sinapis</name>
    <dbReference type="NCBI Taxonomy" id="189913"/>
    <lineage>
        <taxon>Eukaryota</taxon>
        <taxon>Metazoa</taxon>
        <taxon>Ecdysozoa</taxon>
        <taxon>Arthropoda</taxon>
        <taxon>Hexapoda</taxon>
        <taxon>Insecta</taxon>
        <taxon>Pterygota</taxon>
        <taxon>Neoptera</taxon>
        <taxon>Endopterygota</taxon>
        <taxon>Lepidoptera</taxon>
        <taxon>Glossata</taxon>
        <taxon>Ditrysia</taxon>
        <taxon>Papilionoidea</taxon>
        <taxon>Pieridae</taxon>
        <taxon>Dismorphiinae</taxon>
        <taxon>Leptidea</taxon>
    </lineage>
</organism>
<feature type="coiled-coil region" evidence="1">
    <location>
        <begin position="53"/>
        <end position="87"/>
    </location>
</feature>
<keyword evidence="1" id="KW-0175">Coiled coil</keyword>
<evidence type="ECO:0000256" key="1">
    <source>
        <dbReference type="SAM" id="Coils"/>
    </source>
</evidence>
<name>A0A5E4R3A1_9NEOP</name>
<sequence>MRQFSELIDLKLDSIRSTLSLEIQEKVKSEVKAVVETIKQEFTETTDFISKEQKDTRTNLDQAIKRITELEAQKAKVQSDMAKLEYRLCQSEKASRSCNLEVHCIPERRNENLAMLFKNLCEQIKMPISDSDIRSCRRIAKLNPSSDRPRNVLVTLPSERHRDAIISGVKRYNRGNPMDHINHINSVHMRGVERMS</sequence>
<proteinExistence type="predicted"/>
<protein>
    <submittedName>
        <fullName evidence="2">Uncharacterized protein</fullName>
    </submittedName>
</protein>
<evidence type="ECO:0000313" key="3">
    <source>
        <dbReference type="Proteomes" id="UP000324832"/>
    </source>
</evidence>
<dbReference type="EMBL" id="FZQP02006866">
    <property type="protein sequence ID" value="VVD04453.1"/>
    <property type="molecule type" value="Genomic_DNA"/>
</dbReference>